<dbReference type="Proteomes" id="UP000554144">
    <property type="component" value="Unassembled WGS sequence"/>
</dbReference>
<dbReference type="InterPro" id="IPR007543">
    <property type="entry name" value="LptD_C"/>
</dbReference>
<name>A0A853GT22_9BURK</name>
<sequence length="793" mass="90097" precursor="true">MRLVWWAFIIAFSGVATSQAQTSEPDAGGRIAVGQLKVAPSLRVHRNVADDDMSSFLIADKMETDEDGKIILTGSAEVRRIDSVVKGDYIDYQRSTGQVQVRGNGLIMRDASIVTGPELNYNINEETGEVNDPNFWLGASGGSGTASKAKIFSKSTMRLSDVKYSGCPCPEPAWFIKSPRVDMNFDENEGIARHGVLYFKNVPILYSPWLSFPLKKERKSGFLIPTYGMSSNSGIELSAPYYFNIAPNYDATLTPRYLSKRGLQLGGEFRYLGRRYSGIVEGTYMPNDKDTDEQRWLFMTRHMHDLGGGFRASYDIRRVSDDNYFRDFSTFGLNESTNNFLASNAGVSWSGYKYFRSSLRAYKYQTLQDETTGYARPQYDKLPELYVGAARYNWGGFDVKSDNYATRFRMPFYSGSLSKFDYYRDNRIAPDGTRFSSYSTIAFPIVRAGWYITPKAGMHMSQYNTDWYPDELPRYAGFPKTQSRTVPILSLDAGMTFERSTTLFGNDSIQTLEPRVYYLYVPYRDQSQIPVYDTSIATFNFSQAFNENLFTGGWDRIANANQITLGLTTRWLDEDTGFERLSLAAAQRLYFDDQKVALPGGRGLRTDTKSDYLIGINAALTDTLNVRFDAQFNPESKDRNRMSAGFRWTPKRLATLSASYRYERDQNMLLPQYINSPTYEDKTRDQISVSGQWPLTNKLYAMGRYDYSLQEKRGTQSILGLEYKGDCCWTARVVLQRYAVSKDDANSAVFFQLELSGLGSLGTDPMNLLRDRIIGYESVTPPIPDTTTFERYE</sequence>
<dbReference type="OrthoDB" id="9760225at2"/>
<dbReference type="Gene3D" id="2.60.450.10">
    <property type="entry name" value="Lipopolysaccharide (LPS) transport protein A like domain"/>
    <property type="match status" value="1"/>
</dbReference>
<feature type="domain" description="LptD C-terminal" evidence="2">
    <location>
        <begin position="294"/>
        <end position="698"/>
    </location>
</feature>
<dbReference type="Pfam" id="PF04453">
    <property type="entry name" value="LptD"/>
    <property type="match status" value="1"/>
</dbReference>
<keyword evidence="1" id="KW-0998">Cell outer membrane</keyword>
<dbReference type="PANTHER" id="PTHR30189">
    <property type="entry name" value="LPS-ASSEMBLY PROTEIN"/>
    <property type="match status" value="1"/>
</dbReference>
<feature type="chain" id="PRO_5033186313" description="LPS-assembly protein LptD" evidence="1">
    <location>
        <begin position="21"/>
        <end position="793"/>
    </location>
</feature>
<dbReference type="InterPro" id="IPR050218">
    <property type="entry name" value="LptD"/>
</dbReference>
<dbReference type="GO" id="GO:0043165">
    <property type="term" value="P:Gram-negative-bacterium-type cell outer membrane assembly"/>
    <property type="evidence" value="ECO:0007669"/>
    <property type="project" value="UniProtKB-UniRule"/>
</dbReference>
<keyword evidence="4" id="KW-1185">Reference proteome</keyword>
<evidence type="ECO:0000256" key="1">
    <source>
        <dbReference type="HAMAP-Rule" id="MF_01411"/>
    </source>
</evidence>
<organism evidence="3 4">
    <name type="scientific">Pollutimonas harenae</name>
    <dbReference type="NCBI Taxonomy" id="657015"/>
    <lineage>
        <taxon>Bacteria</taxon>
        <taxon>Pseudomonadati</taxon>
        <taxon>Pseudomonadota</taxon>
        <taxon>Betaproteobacteria</taxon>
        <taxon>Burkholderiales</taxon>
        <taxon>Alcaligenaceae</taxon>
        <taxon>Pollutimonas</taxon>
    </lineage>
</organism>
<comment type="caution">
    <text evidence="1">Lacks conserved residue(s) required for the propagation of feature annotation.</text>
</comment>
<dbReference type="PANTHER" id="PTHR30189:SF1">
    <property type="entry name" value="LPS-ASSEMBLY PROTEIN LPTD"/>
    <property type="match status" value="1"/>
</dbReference>
<evidence type="ECO:0000259" key="2">
    <source>
        <dbReference type="Pfam" id="PF04453"/>
    </source>
</evidence>
<evidence type="ECO:0000313" key="4">
    <source>
        <dbReference type="Proteomes" id="UP000554144"/>
    </source>
</evidence>
<feature type="signal peptide" evidence="1">
    <location>
        <begin position="1"/>
        <end position="20"/>
    </location>
</feature>
<comment type="subcellular location">
    <subcellularLocation>
        <location evidence="1">Cell outer membrane</location>
    </subcellularLocation>
</comment>
<dbReference type="GO" id="GO:0015920">
    <property type="term" value="P:lipopolysaccharide transport"/>
    <property type="evidence" value="ECO:0007669"/>
    <property type="project" value="InterPro"/>
</dbReference>
<dbReference type="RefSeq" id="WP_130040393.1">
    <property type="nucleotide sequence ID" value="NZ_JACCEV010000003.1"/>
</dbReference>
<gene>
    <name evidence="1" type="primary">lptD</name>
    <name evidence="3" type="ORF">H0A62_11790</name>
</gene>
<dbReference type="EMBL" id="JACCEV010000003">
    <property type="protein sequence ID" value="NYT86288.1"/>
    <property type="molecule type" value="Genomic_DNA"/>
</dbReference>
<comment type="caution">
    <text evidence="3">The sequence shown here is derived from an EMBL/GenBank/DDBJ whole genome shotgun (WGS) entry which is preliminary data.</text>
</comment>
<proteinExistence type="inferred from homology"/>
<reference evidence="3 4" key="1">
    <citation type="submission" date="2020-07" db="EMBL/GenBank/DDBJ databases">
        <title>Taxonomic revisions and descriptions of new bacterial species based on genomic comparisons in the high-G+C-content subgroup of the family Alcaligenaceae.</title>
        <authorList>
            <person name="Szabo A."/>
            <person name="Felfoldi T."/>
        </authorList>
    </citation>
    <scope>NUCLEOTIDE SEQUENCE [LARGE SCALE GENOMIC DNA]</scope>
    <source>
        <strain evidence="3 4">DSM 25667</strain>
    </source>
</reference>
<dbReference type="HAMAP" id="MF_01411">
    <property type="entry name" value="LPS_assembly_LptD"/>
    <property type="match status" value="1"/>
</dbReference>
<keyword evidence="1" id="KW-0472">Membrane</keyword>
<comment type="similarity">
    <text evidence="1">Belongs to the LptD family.</text>
</comment>
<protein>
    <recommendedName>
        <fullName evidence="1">LPS-assembly protein LptD</fullName>
    </recommendedName>
</protein>
<accession>A0A853GT22</accession>
<dbReference type="GO" id="GO:1990351">
    <property type="term" value="C:transporter complex"/>
    <property type="evidence" value="ECO:0007669"/>
    <property type="project" value="TreeGrafter"/>
</dbReference>
<evidence type="ECO:0000313" key="3">
    <source>
        <dbReference type="EMBL" id="NYT86288.1"/>
    </source>
</evidence>
<comment type="subunit">
    <text evidence="1">Component of the lipopolysaccharide transport and assembly complex. Interacts with LptE and LptA.</text>
</comment>
<dbReference type="AlphaFoldDB" id="A0A853GT22"/>
<dbReference type="GO" id="GO:0009279">
    <property type="term" value="C:cell outer membrane"/>
    <property type="evidence" value="ECO:0007669"/>
    <property type="project" value="UniProtKB-SubCell"/>
</dbReference>
<comment type="function">
    <text evidence="1">Together with LptE, is involved in the assembly of lipopolysaccharide (LPS) at the surface of the outer membrane.</text>
</comment>
<keyword evidence="1" id="KW-0732">Signal</keyword>
<dbReference type="InterPro" id="IPR020889">
    <property type="entry name" value="LipoPS_assembly_LptD"/>
</dbReference>